<sequence>MRFTDSHCHLAEPVWQNNLPSVLSEAEAAGVYRFLVPATAPHDWQQVADLPERPSANQQIRIAFGIHPWFAADISEQNWQSLETLLQQYPQAWVGEAGLDYLQQHKAAWAVQQQVFIRQLELAQRLKRRIIVHNVKASAAVIAAVKAANFTQGGIIHAFSGSLEEAESLIRYGFYIGIGSLLLNPTAKKVRQAAAKLPPERIVLETDSPFMLKNAVNTPANIRRIAAETAALRGISIEELSRQTEKNINLLFADGITPPETPTS</sequence>
<dbReference type="PANTHER" id="PTHR46124">
    <property type="entry name" value="D-AMINOACYL-TRNA DEACYLASE"/>
    <property type="match status" value="1"/>
</dbReference>
<feature type="binding site" evidence="4">
    <location>
        <position position="7"/>
    </location>
    <ligand>
        <name>a divalent metal cation</name>
        <dbReference type="ChEBI" id="CHEBI:60240"/>
        <label>1</label>
    </ligand>
</feature>
<evidence type="ECO:0000313" key="5">
    <source>
        <dbReference type="EMBL" id="QEY24909.1"/>
    </source>
</evidence>
<dbReference type="PIRSF" id="PIRSF005902">
    <property type="entry name" value="DNase_TatD"/>
    <property type="match status" value="1"/>
</dbReference>
<evidence type="ECO:0000313" key="6">
    <source>
        <dbReference type="Proteomes" id="UP000325536"/>
    </source>
</evidence>
<name>A0A5P3MW73_NEIAN</name>
<dbReference type="Proteomes" id="UP000325536">
    <property type="component" value="Chromosome"/>
</dbReference>
<dbReference type="Gene3D" id="3.20.20.140">
    <property type="entry name" value="Metal-dependent hydrolases"/>
    <property type="match status" value="1"/>
</dbReference>
<dbReference type="PANTHER" id="PTHR46124:SF3">
    <property type="entry name" value="HYDROLASE"/>
    <property type="match status" value="1"/>
</dbReference>
<feature type="binding site" evidence="4">
    <location>
        <position position="133"/>
    </location>
    <ligand>
        <name>a divalent metal cation</name>
        <dbReference type="ChEBI" id="CHEBI:60240"/>
        <label>2</label>
    </ligand>
</feature>
<dbReference type="SUPFAM" id="SSF51556">
    <property type="entry name" value="Metallo-dependent hydrolases"/>
    <property type="match status" value="1"/>
</dbReference>
<feature type="binding site" evidence="4">
    <location>
        <position position="96"/>
    </location>
    <ligand>
        <name>a divalent metal cation</name>
        <dbReference type="ChEBI" id="CHEBI:60240"/>
        <label>1</label>
    </ligand>
</feature>
<evidence type="ECO:0000256" key="2">
    <source>
        <dbReference type="ARBA" id="ARBA00022723"/>
    </source>
</evidence>
<reference evidence="5 6" key="1">
    <citation type="submission" date="2018-08" db="EMBL/GenBank/DDBJ databases">
        <title>Neisseria animalis ATCC 49930 complete genome.</title>
        <authorList>
            <person name="Veseli I.A."/>
            <person name="Mascarenhas dos Santos A.C."/>
            <person name="Buttler R."/>
            <person name="Pombert J.-F."/>
        </authorList>
    </citation>
    <scope>NUCLEOTIDE SEQUENCE [LARGE SCALE GENOMIC DNA]</scope>
    <source>
        <strain evidence="5 6">ATCC 49930</strain>
    </source>
</reference>
<keyword evidence="3" id="KW-0378">Hydrolase</keyword>
<feature type="binding site" evidence="4">
    <location>
        <position position="207"/>
    </location>
    <ligand>
        <name>a divalent metal cation</name>
        <dbReference type="ChEBI" id="CHEBI:60240"/>
        <label>1</label>
    </ligand>
</feature>
<gene>
    <name evidence="5" type="ORF">D0T90_01290</name>
</gene>
<dbReference type="InterPro" id="IPR032466">
    <property type="entry name" value="Metal_Hydrolase"/>
</dbReference>
<accession>A0A5P3MW73</accession>
<dbReference type="InterPro" id="IPR018228">
    <property type="entry name" value="DNase_TatD-rel_CS"/>
</dbReference>
<dbReference type="Pfam" id="PF01026">
    <property type="entry name" value="TatD_DNase"/>
    <property type="match status" value="1"/>
</dbReference>
<dbReference type="EMBL" id="CP031699">
    <property type="protein sequence ID" value="QEY24909.1"/>
    <property type="molecule type" value="Genomic_DNA"/>
</dbReference>
<dbReference type="GO" id="GO:0016788">
    <property type="term" value="F:hydrolase activity, acting on ester bonds"/>
    <property type="evidence" value="ECO:0007669"/>
    <property type="project" value="InterPro"/>
</dbReference>
<dbReference type="CDD" id="cd01310">
    <property type="entry name" value="TatD_DNAse"/>
    <property type="match status" value="1"/>
</dbReference>
<evidence type="ECO:0000256" key="4">
    <source>
        <dbReference type="PIRSR" id="PIRSR005902-1"/>
    </source>
</evidence>
<comment type="similarity">
    <text evidence="1">Belongs to the metallo-dependent hydrolases superfamily. TatD-type hydrolase family.</text>
</comment>
<dbReference type="KEGG" id="naq:D0T90_01290"/>
<dbReference type="AlphaFoldDB" id="A0A5P3MW73"/>
<keyword evidence="2 4" id="KW-0479">Metal-binding</keyword>
<organism evidence="5 6">
    <name type="scientific">Neisseria animalis</name>
    <dbReference type="NCBI Taxonomy" id="492"/>
    <lineage>
        <taxon>Bacteria</taxon>
        <taxon>Pseudomonadati</taxon>
        <taxon>Pseudomonadota</taxon>
        <taxon>Betaproteobacteria</taxon>
        <taxon>Neisseriales</taxon>
        <taxon>Neisseriaceae</taxon>
        <taxon>Neisseria</taxon>
    </lineage>
</organism>
<keyword evidence="6" id="KW-1185">Reference proteome</keyword>
<evidence type="ECO:0000256" key="1">
    <source>
        <dbReference type="ARBA" id="ARBA00009275"/>
    </source>
</evidence>
<dbReference type="PROSITE" id="PS01091">
    <property type="entry name" value="TATD_3"/>
    <property type="match status" value="1"/>
</dbReference>
<dbReference type="RefSeq" id="WP_123794694.1">
    <property type="nucleotide sequence ID" value="NZ_CP031699.1"/>
</dbReference>
<feature type="binding site" evidence="4">
    <location>
        <position position="157"/>
    </location>
    <ligand>
        <name>a divalent metal cation</name>
        <dbReference type="ChEBI" id="CHEBI:60240"/>
        <label>2</label>
    </ligand>
</feature>
<feature type="binding site" evidence="4">
    <location>
        <position position="9"/>
    </location>
    <ligand>
        <name>a divalent metal cation</name>
        <dbReference type="ChEBI" id="CHEBI:60240"/>
        <label>1</label>
    </ligand>
</feature>
<dbReference type="GO" id="GO:0005829">
    <property type="term" value="C:cytosol"/>
    <property type="evidence" value="ECO:0007669"/>
    <property type="project" value="TreeGrafter"/>
</dbReference>
<dbReference type="GO" id="GO:0046872">
    <property type="term" value="F:metal ion binding"/>
    <property type="evidence" value="ECO:0007669"/>
    <property type="project" value="UniProtKB-KW"/>
</dbReference>
<dbReference type="FunFam" id="3.20.20.140:FF:000005">
    <property type="entry name" value="TatD family hydrolase"/>
    <property type="match status" value="1"/>
</dbReference>
<dbReference type="InterPro" id="IPR001130">
    <property type="entry name" value="TatD-like"/>
</dbReference>
<dbReference type="OrthoDB" id="9810005at2"/>
<proteinExistence type="inferred from homology"/>
<evidence type="ECO:0000256" key="3">
    <source>
        <dbReference type="ARBA" id="ARBA00022801"/>
    </source>
</evidence>
<protein>
    <submittedName>
        <fullName evidence="5">TatD family deoxyribonuclease</fullName>
    </submittedName>
</protein>